<evidence type="ECO:0000313" key="2">
    <source>
        <dbReference type="EMBL" id="SNS02168.1"/>
    </source>
</evidence>
<dbReference type="RefSeq" id="WP_089402711.1">
    <property type="nucleotide sequence ID" value="NZ_FZOH01000002.1"/>
</dbReference>
<proteinExistence type="predicted"/>
<protein>
    <submittedName>
        <fullName evidence="2">Transcriptional regulator, AbiEi antitoxin, Type IV TA system</fullName>
    </submittedName>
</protein>
<evidence type="ECO:0000313" key="3">
    <source>
        <dbReference type="Proteomes" id="UP000198386"/>
    </source>
</evidence>
<dbReference type="OrthoDB" id="5143202at2"/>
<organism evidence="2 3">
    <name type="scientific">Geodermatophilus saharensis</name>
    <dbReference type="NCBI Taxonomy" id="1137994"/>
    <lineage>
        <taxon>Bacteria</taxon>
        <taxon>Bacillati</taxon>
        <taxon>Actinomycetota</taxon>
        <taxon>Actinomycetes</taxon>
        <taxon>Geodermatophilales</taxon>
        <taxon>Geodermatophilaceae</taxon>
        <taxon>Geodermatophilus</taxon>
    </lineage>
</organism>
<dbReference type="Pfam" id="PF13338">
    <property type="entry name" value="AbiEi_4"/>
    <property type="match status" value="1"/>
</dbReference>
<feature type="domain" description="AbiEi antitoxin N-terminal" evidence="1">
    <location>
        <begin position="5"/>
        <end position="47"/>
    </location>
</feature>
<evidence type="ECO:0000259" key="1">
    <source>
        <dbReference type="Pfam" id="PF13338"/>
    </source>
</evidence>
<accession>A0A239B4N2</accession>
<dbReference type="AlphaFoldDB" id="A0A239B4N2"/>
<name>A0A239B4N2_9ACTN</name>
<dbReference type="InterPro" id="IPR025159">
    <property type="entry name" value="AbiEi_N"/>
</dbReference>
<reference evidence="3" key="1">
    <citation type="submission" date="2017-06" db="EMBL/GenBank/DDBJ databases">
        <authorList>
            <person name="Varghese N."/>
            <person name="Submissions S."/>
        </authorList>
    </citation>
    <scope>NUCLEOTIDE SEQUENCE [LARGE SCALE GENOMIC DNA]</scope>
    <source>
        <strain evidence="3">DSM 45423</strain>
    </source>
</reference>
<sequence>MHPVLRAAAERQGGLLTALDARRAGYGHDEIRSLRSTGEWVRLQRGVHTTAERPARLGGRPHAVDCLATLLFLDRPGAVVSHGSAARLLGLPVSDGLERTVRLTDPDQWRRGSTFRMNRAPLDADEVVRRGPLRLTSPARTLVDCAREWELEHAVVAMDAALLAGATTAGELVRVAAAQHCWRGTPRSRRAVGLADGRAESPLETRGRLRLVGSGLPAPELQVEIRSQGRLVGVVDAWFDGAAVAVEFDGRVTYTDPWRDRTARQVLWEEKRREDKLRALGTRVVRIVDADLGDRWPTLAAEVAALLAIPGPAVRRFTATARARGRRRSA</sequence>
<gene>
    <name evidence="2" type="ORF">SAMN04488107_0887</name>
</gene>
<dbReference type="Proteomes" id="UP000198386">
    <property type="component" value="Unassembled WGS sequence"/>
</dbReference>
<dbReference type="EMBL" id="FZOH01000002">
    <property type="protein sequence ID" value="SNS02168.1"/>
    <property type="molecule type" value="Genomic_DNA"/>
</dbReference>
<keyword evidence="3" id="KW-1185">Reference proteome</keyword>